<evidence type="ECO:0000259" key="1">
    <source>
        <dbReference type="SMART" id="SM00245"/>
    </source>
</evidence>
<dbReference type="InterPro" id="IPR005151">
    <property type="entry name" value="Tail-specific_protease"/>
</dbReference>
<dbReference type="CDD" id="cd07563">
    <property type="entry name" value="Peptidase_S41_IRBP"/>
    <property type="match status" value="1"/>
</dbReference>
<dbReference type="EMBL" id="FNBD01000002">
    <property type="protein sequence ID" value="SDE65471.1"/>
    <property type="molecule type" value="Genomic_DNA"/>
</dbReference>
<dbReference type="Pfam" id="PF03572">
    <property type="entry name" value="Peptidase_S41"/>
    <property type="match status" value="1"/>
</dbReference>
<dbReference type="InterPro" id="IPR029045">
    <property type="entry name" value="ClpP/crotonase-like_dom_sf"/>
</dbReference>
<dbReference type="RefSeq" id="WP_074537639.1">
    <property type="nucleotide sequence ID" value="NZ_FNBD01000002.1"/>
</dbReference>
<dbReference type="SUPFAM" id="SSF52096">
    <property type="entry name" value="ClpP/crotonase"/>
    <property type="match status" value="1"/>
</dbReference>
<name>A0A1G7EP97_9FLAO</name>
<reference evidence="3" key="1">
    <citation type="submission" date="2016-10" db="EMBL/GenBank/DDBJ databases">
        <authorList>
            <person name="Varghese N."/>
            <person name="Submissions S."/>
        </authorList>
    </citation>
    <scope>NUCLEOTIDE SEQUENCE [LARGE SCALE GENOMIC DNA]</scope>
    <source>
        <strain evidence="3">DSM 24729</strain>
    </source>
</reference>
<gene>
    <name evidence="2" type="ORF">SAMN04487992_102433</name>
</gene>
<dbReference type="PANTHER" id="PTHR11261:SF3">
    <property type="entry name" value="RETINOL-BINDING PROTEIN 3"/>
    <property type="match status" value="1"/>
</dbReference>
<dbReference type="GO" id="GO:0008236">
    <property type="term" value="F:serine-type peptidase activity"/>
    <property type="evidence" value="ECO:0007669"/>
    <property type="project" value="InterPro"/>
</dbReference>
<dbReference type="eggNOG" id="COG0793">
    <property type="taxonomic scope" value="Bacteria"/>
</dbReference>
<dbReference type="PROSITE" id="PS51257">
    <property type="entry name" value="PROKAR_LIPOPROTEIN"/>
    <property type="match status" value="1"/>
</dbReference>
<evidence type="ECO:0000313" key="3">
    <source>
        <dbReference type="Proteomes" id="UP000182114"/>
    </source>
</evidence>
<dbReference type="AlphaFoldDB" id="A0A1G7EP97"/>
<feature type="domain" description="Tail specific protease" evidence="1">
    <location>
        <begin position="238"/>
        <end position="427"/>
    </location>
</feature>
<accession>A0A1G7EP97</accession>
<dbReference type="GO" id="GO:0006508">
    <property type="term" value="P:proteolysis"/>
    <property type="evidence" value="ECO:0007669"/>
    <property type="project" value="InterPro"/>
</dbReference>
<keyword evidence="3" id="KW-1185">Reference proteome</keyword>
<organism evidence="2 3">
    <name type="scientific">Cellulophaga baltica</name>
    <dbReference type="NCBI Taxonomy" id="76594"/>
    <lineage>
        <taxon>Bacteria</taxon>
        <taxon>Pseudomonadati</taxon>
        <taxon>Bacteroidota</taxon>
        <taxon>Flavobacteriia</taxon>
        <taxon>Flavobacteriales</taxon>
        <taxon>Flavobacteriaceae</taxon>
        <taxon>Cellulophaga</taxon>
    </lineage>
</organism>
<protein>
    <submittedName>
        <fullName evidence="2">Peptidase family S41</fullName>
    </submittedName>
</protein>
<proteinExistence type="predicted"/>
<sequence length="452" mass="50328">MSNKKIYFQVLVLMVVFTSCSKSQNTPQKPENQPVYWHAPSKGYVLESVEGTNKLYGVSAAGNVLIDANVLPENYANLVFTEEGDQLVGTSDLFIDKVYFYKLTDTTTVFDSTSIDFSVDPKINAEHFWNLFNDYYAFFDLRGVNWEANLSLLPTVTSENLYPVLEQMVQPLNDFHIGIFNQEVNITSGEARILEHMNAHLTAELQSQTFPELLTAIRSRVPIIHSKYLDDTFNSDPNGNMFWGLVTDEIGYFNIANMGGYAPVEDEITAVNHVMDQVMNDIQQANIDKIIIDLRFNGGGFDGIALEIASRFTSISRPIFTIKSKSRTGFIEEQAITLNPKGDYQFSGEIVLLTSPFTASAAEIFVLSLKDLPNVTIVGEHTMGIFSSILTHRLPNGTYINLSNQVYTDTFGTVFEGIGIGPAQENKVPFLSTEDFNTGLDSGIEKGVTILE</sequence>
<dbReference type="SMART" id="SM00245">
    <property type="entry name" value="TSPc"/>
    <property type="match status" value="1"/>
</dbReference>
<dbReference type="Gene3D" id="3.30.750.44">
    <property type="match status" value="1"/>
</dbReference>
<dbReference type="PANTHER" id="PTHR11261">
    <property type="entry name" value="INTERPHOTORECEPTOR RETINOID-BINDING PROTEIN"/>
    <property type="match status" value="1"/>
</dbReference>
<dbReference type="Gene3D" id="3.90.226.10">
    <property type="entry name" value="2-enoyl-CoA Hydratase, Chain A, domain 1"/>
    <property type="match status" value="1"/>
</dbReference>
<dbReference type="Proteomes" id="UP000182114">
    <property type="component" value="Unassembled WGS sequence"/>
</dbReference>
<evidence type="ECO:0000313" key="2">
    <source>
        <dbReference type="EMBL" id="SDE65471.1"/>
    </source>
</evidence>